<dbReference type="GeneID" id="33941581"/>
<proteinExistence type="predicted"/>
<geneLocation type="plasmid" evidence="1 2">
    <name>1</name>
</geneLocation>
<gene>
    <name evidence="1" type="ORF">ETEE_p1100</name>
</gene>
<accession>A0A076LRU2</accession>
<reference evidence="1 2" key="1">
    <citation type="journal article" date="2012" name="PLoS ONE">
        <title>Edwardsiella comparative phylogenomics reveal the new intra/inter-species taxonomic relationships, virulence evolution and niche adaptation mechanisms.</title>
        <authorList>
            <person name="Yang M."/>
            <person name="Lv Y."/>
            <person name="Xiao J."/>
            <person name="Wu H."/>
            <person name="Zheng H."/>
            <person name="Liu Q."/>
            <person name="Zhang Y."/>
            <person name="Wang Q."/>
        </authorList>
    </citation>
    <scope>NUCLEOTIDE SEQUENCE [LARGE SCALE GENOMIC DNA]</scope>
    <source>
        <strain evidence="2">080813</strain>
        <plasmid evidence="2">Plasmid 1</plasmid>
    </source>
</reference>
<dbReference type="KEGG" id="ete:ETEE_p1100"/>
<dbReference type="HOGENOM" id="CLU_128638_0_0_6"/>
<dbReference type="RefSeq" id="WP_034164929.1">
    <property type="nucleotide sequence ID" value="NZ_CP006665.1"/>
</dbReference>
<dbReference type="AlphaFoldDB" id="A0A076LRU2"/>
<name>A0A076LRU2_9GAMM</name>
<dbReference type="Proteomes" id="UP000028681">
    <property type="component" value="Plasmid 1"/>
</dbReference>
<dbReference type="EMBL" id="CP006665">
    <property type="protein sequence ID" value="AIJ10691.1"/>
    <property type="molecule type" value="Genomic_DNA"/>
</dbReference>
<keyword evidence="1" id="KW-0614">Plasmid</keyword>
<evidence type="ECO:0000313" key="1">
    <source>
        <dbReference type="EMBL" id="AIJ10691.1"/>
    </source>
</evidence>
<organism evidence="1 2">
    <name type="scientific">Edwardsiella anguillarum ET080813</name>
    <dbReference type="NCBI Taxonomy" id="667120"/>
    <lineage>
        <taxon>Bacteria</taxon>
        <taxon>Pseudomonadati</taxon>
        <taxon>Pseudomonadota</taxon>
        <taxon>Gammaproteobacteria</taxon>
        <taxon>Enterobacterales</taxon>
        <taxon>Hafniaceae</taxon>
        <taxon>Edwardsiella</taxon>
    </lineage>
</organism>
<protein>
    <submittedName>
        <fullName evidence="1">Uncharacterized protein</fullName>
    </submittedName>
</protein>
<sequence>MSHIEKLKAEMLSISQKNKLPTFYADDLEKDLSMLEKYNGRELIWVLRTCGSLLVPIKVGVHPTYVMHWTTRSSGQEIVMFLVDTRLGIIEKINFDEANRMIQQPPCQLNTSMSKEKLSDLVDHVLSVGCSLKVWGVFESPTYGISKNNWAEWRRYFKAAGNYIMDDFISKAIRFNQR</sequence>
<evidence type="ECO:0000313" key="2">
    <source>
        <dbReference type="Proteomes" id="UP000028681"/>
    </source>
</evidence>